<evidence type="ECO:0000256" key="2">
    <source>
        <dbReference type="ARBA" id="ARBA00023015"/>
    </source>
</evidence>
<keyword evidence="4" id="KW-0804">Transcription</keyword>
<accession>A0ABQ6CFS5</accession>
<protein>
    <recommendedName>
        <fullName evidence="5">Sugar-binding domain-containing protein</fullName>
    </recommendedName>
</protein>
<evidence type="ECO:0000313" key="6">
    <source>
        <dbReference type="EMBL" id="GLS17082.1"/>
    </source>
</evidence>
<dbReference type="Proteomes" id="UP001156882">
    <property type="component" value="Unassembled WGS sequence"/>
</dbReference>
<dbReference type="SUPFAM" id="SSF100950">
    <property type="entry name" value="NagB/RpiA/CoA transferase-like"/>
    <property type="match status" value="1"/>
</dbReference>
<dbReference type="Pfam" id="PF04198">
    <property type="entry name" value="Sugar-bind"/>
    <property type="match status" value="1"/>
</dbReference>
<name>A0ABQ6CFS5_9HYPH</name>
<dbReference type="Gene3D" id="3.40.50.1360">
    <property type="match status" value="1"/>
</dbReference>
<evidence type="ECO:0000313" key="7">
    <source>
        <dbReference type="Proteomes" id="UP001156882"/>
    </source>
</evidence>
<dbReference type="RefSeq" id="WP_284309914.1">
    <property type="nucleotide sequence ID" value="NZ_BSPC01000004.1"/>
</dbReference>
<evidence type="ECO:0000256" key="1">
    <source>
        <dbReference type="ARBA" id="ARBA00010466"/>
    </source>
</evidence>
<evidence type="ECO:0000256" key="3">
    <source>
        <dbReference type="ARBA" id="ARBA00023125"/>
    </source>
</evidence>
<keyword evidence="2" id="KW-0805">Transcription regulation</keyword>
<dbReference type="InterPro" id="IPR037171">
    <property type="entry name" value="NagB/RpiA_transferase-like"/>
</dbReference>
<dbReference type="Gene3D" id="1.10.10.10">
    <property type="entry name" value="Winged helix-like DNA-binding domain superfamily/Winged helix DNA-binding domain"/>
    <property type="match status" value="1"/>
</dbReference>
<organism evidence="6 7">
    <name type="scientific">Labrys miyagiensis</name>
    <dbReference type="NCBI Taxonomy" id="346912"/>
    <lineage>
        <taxon>Bacteria</taxon>
        <taxon>Pseudomonadati</taxon>
        <taxon>Pseudomonadota</taxon>
        <taxon>Alphaproteobacteria</taxon>
        <taxon>Hyphomicrobiales</taxon>
        <taxon>Xanthobacteraceae</taxon>
        <taxon>Labrys</taxon>
    </lineage>
</organism>
<evidence type="ECO:0000256" key="4">
    <source>
        <dbReference type="ARBA" id="ARBA00023163"/>
    </source>
</evidence>
<keyword evidence="7" id="KW-1185">Reference proteome</keyword>
<proteinExistence type="inferred from homology"/>
<dbReference type="InterPro" id="IPR036388">
    <property type="entry name" value="WH-like_DNA-bd_sf"/>
</dbReference>
<evidence type="ECO:0000259" key="5">
    <source>
        <dbReference type="Pfam" id="PF04198"/>
    </source>
</evidence>
<gene>
    <name evidence="6" type="ORF">GCM10007874_00970</name>
</gene>
<comment type="caution">
    <text evidence="6">The sequence shown here is derived from an EMBL/GenBank/DDBJ whole genome shotgun (WGS) entry which is preliminary data.</text>
</comment>
<keyword evidence="3" id="KW-0238">DNA-binding</keyword>
<sequence>MPRRPLQRVQAALAARRYFLGQQTKSQIADELGVSRFKVARLIDAAIEQKIVQFIITEPDDLNAELGEAVRNKYGLRAVLVLDGPDMSTSDLTTPLGNLAASLLDETLQDGQTLGIAWGRTLAAMAKALVHLPKVDVVQVAGTPGGLEISQNPVELVRRLTSVGGGRAYPIYGPMWTEDPTLAQRLRQEPAVAAAMEKYADIDVLAVGIGSWDPAESCLCSGFPADWRREALAAGVVADVCGSLIGSDGQEIPSRLDEQGLTITSEQLEHIPEIIGIGGGLQKAEAIAAVLRGNWVDVLVTDAGVARRLLI</sequence>
<dbReference type="InterPro" id="IPR007324">
    <property type="entry name" value="Sugar-bd_dom_put"/>
</dbReference>
<feature type="domain" description="Sugar-binding" evidence="5">
    <location>
        <begin position="64"/>
        <end position="310"/>
    </location>
</feature>
<dbReference type="InterPro" id="IPR051054">
    <property type="entry name" value="SorC_transcr_regulators"/>
</dbReference>
<comment type="similarity">
    <text evidence="1">Belongs to the SorC transcriptional regulatory family.</text>
</comment>
<dbReference type="PANTHER" id="PTHR34294:SF1">
    <property type="entry name" value="TRANSCRIPTIONAL REGULATOR LSRR"/>
    <property type="match status" value="1"/>
</dbReference>
<dbReference type="EMBL" id="BSPC01000004">
    <property type="protein sequence ID" value="GLS17082.1"/>
    <property type="molecule type" value="Genomic_DNA"/>
</dbReference>
<dbReference type="PANTHER" id="PTHR34294">
    <property type="entry name" value="TRANSCRIPTIONAL REGULATOR-RELATED"/>
    <property type="match status" value="1"/>
</dbReference>
<reference evidence="7" key="1">
    <citation type="journal article" date="2019" name="Int. J. Syst. Evol. Microbiol.">
        <title>The Global Catalogue of Microorganisms (GCM) 10K type strain sequencing project: providing services to taxonomists for standard genome sequencing and annotation.</title>
        <authorList>
            <consortium name="The Broad Institute Genomics Platform"/>
            <consortium name="The Broad Institute Genome Sequencing Center for Infectious Disease"/>
            <person name="Wu L."/>
            <person name="Ma J."/>
        </authorList>
    </citation>
    <scope>NUCLEOTIDE SEQUENCE [LARGE SCALE GENOMIC DNA]</scope>
    <source>
        <strain evidence="7">NBRC 101365</strain>
    </source>
</reference>